<evidence type="ECO:0000313" key="3">
    <source>
        <dbReference type="EMBL" id="CAF1111289.1"/>
    </source>
</evidence>
<dbReference type="OrthoDB" id="10613745at2759"/>
<keyword evidence="2" id="KW-0472">Membrane</keyword>
<accession>A0A814PV45</accession>
<dbReference type="AlphaFoldDB" id="A0A814PV45"/>
<comment type="caution">
    <text evidence="3">The sequence shown here is derived from an EMBL/GenBank/DDBJ whole genome shotgun (WGS) entry which is preliminary data.</text>
</comment>
<keyword evidence="2" id="KW-0812">Transmembrane</keyword>
<sequence length="314" mass="36842">MFLKSRQYFRSLSIEINSLINRLKEKWNLLTIVLNETKYFEFKNLIVFYELEFKKITDTYYKSLSCSSPEAIVPSSTAKCINRNYDRSSESISIPINYKLIKRTVLTSEKSTSTINNESTQTEFMYDTIIQSDGKKFLLEAYLRNNNLSSSHHKNKSESCTGIARESGIGTANDDESLSLTDIEKQCDDDYKHNLSFETFPFDSSKRYLRRKLNNLKSNSTISTSSSSKLDEKNNNQKNKSKKSTKEQIKYSNKSQKHKEFLFNNFFKKIVNFLIIFLIPCFFILLFFAFILYRSYVNQNCCDYKRNHLFINLT</sequence>
<feature type="transmembrane region" description="Helical" evidence="2">
    <location>
        <begin position="270"/>
        <end position="293"/>
    </location>
</feature>
<reference evidence="3" key="1">
    <citation type="submission" date="2021-02" db="EMBL/GenBank/DDBJ databases">
        <authorList>
            <person name="Nowell W R."/>
        </authorList>
    </citation>
    <scope>NUCLEOTIDE SEQUENCE</scope>
    <source>
        <strain evidence="3">Ploen Becks lab</strain>
    </source>
</reference>
<evidence type="ECO:0000313" key="4">
    <source>
        <dbReference type="Proteomes" id="UP000663879"/>
    </source>
</evidence>
<organism evidence="3 4">
    <name type="scientific">Brachionus calyciflorus</name>
    <dbReference type="NCBI Taxonomy" id="104777"/>
    <lineage>
        <taxon>Eukaryota</taxon>
        <taxon>Metazoa</taxon>
        <taxon>Spiralia</taxon>
        <taxon>Gnathifera</taxon>
        <taxon>Rotifera</taxon>
        <taxon>Eurotatoria</taxon>
        <taxon>Monogononta</taxon>
        <taxon>Pseudotrocha</taxon>
        <taxon>Ploima</taxon>
        <taxon>Brachionidae</taxon>
        <taxon>Brachionus</taxon>
    </lineage>
</organism>
<dbReference type="Proteomes" id="UP000663879">
    <property type="component" value="Unassembled WGS sequence"/>
</dbReference>
<feature type="region of interest" description="Disordered" evidence="1">
    <location>
        <begin position="219"/>
        <end position="249"/>
    </location>
</feature>
<dbReference type="EMBL" id="CAJNOC010008180">
    <property type="protein sequence ID" value="CAF1111289.1"/>
    <property type="molecule type" value="Genomic_DNA"/>
</dbReference>
<feature type="compositionally biased region" description="Low complexity" evidence="1">
    <location>
        <begin position="219"/>
        <end position="228"/>
    </location>
</feature>
<gene>
    <name evidence="3" type="ORF">OXX778_LOCUS21638</name>
</gene>
<keyword evidence="4" id="KW-1185">Reference proteome</keyword>
<proteinExistence type="predicted"/>
<evidence type="ECO:0000256" key="1">
    <source>
        <dbReference type="SAM" id="MobiDB-lite"/>
    </source>
</evidence>
<evidence type="ECO:0000256" key="2">
    <source>
        <dbReference type="SAM" id="Phobius"/>
    </source>
</evidence>
<keyword evidence="2" id="KW-1133">Transmembrane helix</keyword>
<protein>
    <submittedName>
        <fullName evidence="3">Uncharacterized protein</fullName>
    </submittedName>
</protein>
<name>A0A814PV45_9BILA</name>